<dbReference type="PANTHER" id="PTHR34297:SF1">
    <property type="entry name" value="ASP23_GLS24 FAMILY ENVELOPE STRESS RESPONSE PROTEIN"/>
    <property type="match status" value="1"/>
</dbReference>
<sequence>MPENENRTIEVEEQQEDLGKIEISPEVIEVISSLAAVEVVGVGDLHGNFASGMVEKLGGRNYRKGVKVDLTDEGINIDVQLTMNYGVSIPEVAEKVQDNIAQALKRMTALDVHEINIHVVGVRFENNKEKTIAEID</sequence>
<dbReference type="EMBL" id="JBHSTQ010000012">
    <property type="protein sequence ID" value="MFC6387300.1"/>
    <property type="molecule type" value="Genomic_DNA"/>
</dbReference>
<evidence type="ECO:0000256" key="1">
    <source>
        <dbReference type="ARBA" id="ARBA00005721"/>
    </source>
</evidence>
<dbReference type="RefSeq" id="WP_253076898.1">
    <property type="nucleotide sequence ID" value="NZ_JAMXWN010000012.1"/>
</dbReference>
<organism evidence="2 3">
    <name type="scientific">Sporolactobacillus kofuensis</name>
    <dbReference type="NCBI Taxonomy" id="269672"/>
    <lineage>
        <taxon>Bacteria</taxon>
        <taxon>Bacillati</taxon>
        <taxon>Bacillota</taxon>
        <taxon>Bacilli</taxon>
        <taxon>Bacillales</taxon>
        <taxon>Sporolactobacillaceae</taxon>
        <taxon>Sporolactobacillus</taxon>
    </lineage>
</organism>
<accession>A0ABW1WGU3</accession>
<comment type="caution">
    <text evidence="2">The sequence shown here is derived from an EMBL/GenBank/DDBJ whole genome shotgun (WGS) entry which is preliminary data.</text>
</comment>
<dbReference type="PANTHER" id="PTHR34297">
    <property type="entry name" value="HYPOTHETICAL CYTOSOLIC PROTEIN-RELATED"/>
    <property type="match status" value="1"/>
</dbReference>
<evidence type="ECO:0000313" key="2">
    <source>
        <dbReference type="EMBL" id="MFC6387300.1"/>
    </source>
</evidence>
<evidence type="ECO:0000313" key="3">
    <source>
        <dbReference type="Proteomes" id="UP001596267"/>
    </source>
</evidence>
<name>A0ABW1WGU3_9BACL</name>
<dbReference type="Pfam" id="PF03780">
    <property type="entry name" value="Asp23"/>
    <property type="match status" value="1"/>
</dbReference>
<dbReference type="Proteomes" id="UP001596267">
    <property type="component" value="Unassembled WGS sequence"/>
</dbReference>
<gene>
    <name evidence="2" type="ORF">ACFP7A_11855</name>
</gene>
<comment type="similarity">
    <text evidence="1">Belongs to the asp23 family.</text>
</comment>
<keyword evidence="3" id="KW-1185">Reference proteome</keyword>
<proteinExistence type="inferred from homology"/>
<dbReference type="InterPro" id="IPR005531">
    <property type="entry name" value="Asp23"/>
</dbReference>
<protein>
    <submittedName>
        <fullName evidence="2">Asp23/Gls24 family envelope stress response protein</fullName>
    </submittedName>
</protein>
<reference evidence="3" key="1">
    <citation type="journal article" date="2019" name="Int. J. Syst. Evol. Microbiol.">
        <title>The Global Catalogue of Microorganisms (GCM) 10K type strain sequencing project: providing services to taxonomists for standard genome sequencing and annotation.</title>
        <authorList>
            <consortium name="The Broad Institute Genomics Platform"/>
            <consortium name="The Broad Institute Genome Sequencing Center for Infectious Disease"/>
            <person name="Wu L."/>
            <person name="Ma J."/>
        </authorList>
    </citation>
    <scope>NUCLEOTIDE SEQUENCE [LARGE SCALE GENOMIC DNA]</scope>
    <source>
        <strain evidence="3">CCUG 42001</strain>
    </source>
</reference>